<evidence type="ECO:0000313" key="1">
    <source>
        <dbReference type="EMBL" id="KKL69710.1"/>
    </source>
</evidence>
<reference evidence="1" key="1">
    <citation type="journal article" date="2015" name="Nature">
        <title>Complex archaea that bridge the gap between prokaryotes and eukaryotes.</title>
        <authorList>
            <person name="Spang A."/>
            <person name="Saw J.H."/>
            <person name="Jorgensen S.L."/>
            <person name="Zaremba-Niedzwiedzka K."/>
            <person name="Martijn J."/>
            <person name="Lind A.E."/>
            <person name="van Eijk R."/>
            <person name="Schleper C."/>
            <person name="Guy L."/>
            <person name="Ettema T.J."/>
        </authorList>
    </citation>
    <scope>NUCLEOTIDE SEQUENCE</scope>
</reference>
<comment type="caution">
    <text evidence="1">The sequence shown here is derived from an EMBL/GenBank/DDBJ whole genome shotgun (WGS) entry which is preliminary data.</text>
</comment>
<dbReference type="Gene3D" id="2.30.30.110">
    <property type="match status" value="1"/>
</dbReference>
<name>A0A0F9GJV7_9ZZZZ</name>
<dbReference type="EMBL" id="LAZR01026128">
    <property type="protein sequence ID" value="KKL69710.1"/>
    <property type="molecule type" value="Genomic_DNA"/>
</dbReference>
<sequence>MYYNEGDVVYGDILYMRHKGKKTERPTIIILEEKKETIIIAPISHKFKTGTYNLPLISPEEIVGKKLKYKVSFILIEETQEMERKFLRKNTQRRLKTSKFRQVLIFVRDAERIGKLKRLYFFKYLFFESIKEFLDNILITIFKFINV</sequence>
<accession>A0A0F9GJV7</accession>
<dbReference type="AlphaFoldDB" id="A0A0F9GJV7"/>
<organism evidence="1">
    <name type="scientific">marine sediment metagenome</name>
    <dbReference type="NCBI Taxonomy" id="412755"/>
    <lineage>
        <taxon>unclassified sequences</taxon>
        <taxon>metagenomes</taxon>
        <taxon>ecological metagenomes</taxon>
    </lineage>
</organism>
<protein>
    <recommendedName>
        <fullName evidence="2">Type II toxin-antitoxin system PemK/MazF family toxin</fullName>
    </recommendedName>
</protein>
<proteinExistence type="predicted"/>
<gene>
    <name evidence="1" type="ORF">LCGC14_2112180</name>
</gene>
<dbReference type="InterPro" id="IPR011067">
    <property type="entry name" value="Plasmid_toxin/cell-grow_inhib"/>
</dbReference>
<evidence type="ECO:0008006" key="2">
    <source>
        <dbReference type="Google" id="ProtNLM"/>
    </source>
</evidence>